<dbReference type="RefSeq" id="WP_216940408.1">
    <property type="nucleotide sequence ID" value="NZ_CP077062.1"/>
</dbReference>
<evidence type="ECO:0000256" key="4">
    <source>
        <dbReference type="ARBA" id="ARBA00022827"/>
    </source>
</evidence>
<dbReference type="Proteomes" id="UP000683575">
    <property type="component" value="Chromosome"/>
</dbReference>
<dbReference type="PANTHER" id="PTHR42913:SF3">
    <property type="entry name" value="64 KDA MITOCHONDRIAL NADH DEHYDROGENASE (EUROFUNG)"/>
    <property type="match status" value="1"/>
</dbReference>
<dbReference type="KEGG" id="nps:KRR39_02335"/>
<evidence type="ECO:0000259" key="7">
    <source>
        <dbReference type="Pfam" id="PF07992"/>
    </source>
</evidence>
<evidence type="ECO:0000256" key="2">
    <source>
        <dbReference type="ARBA" id="ARBA00005272"/>
    </source>
</evidence>
<evidence type="ECO:0000313" key="9">
    <source>
        <dbReference type="Proteomes" id="UP000683575"/>
    </source>
</evidence>
<evidence type="ECO:0000256" key="6">
    <source>
        <dbReference type="SAM" id="MobiDB-lite"/>
    </source>
</evidence>
<dbReference type="Pfam" id="PF07992">
    <property type="entry name" value="Pyr_redox_2"/>
    <property type="match status" value="1"/>
</dbReference>
<evidence type="ECO:0000256" key="1">
    <source>
        <dbReference type="ARBA" id="ARBA00001974"/>
    </source>
</evidence>
<evidence type="ECO:0000256" key="3">
    <source>
        <dbReference type="ARBA" id="ARBA00022630"/>
    </source>
</evidence>
<evidence type="ECO:0000313" key="8">
    <source>
        <dbReference type="EMBL" id="QWZ08715.1"/>
    </source>
</evidence>
<dbReference type="PANTHER" id="PTHR42913">
    <property type="entry name" value="APOPTOSIS-INDUCING FACTOR 1"/>
    <property type="match status" value="1"/>
</dbReference>
<dbReference type="GO" id="GO:0019646">
    <property type="term" value="P:aerobic electron transport chain"/>
    <property type="evidence" value="ECO:0007669"/>
    <property type="project" value="TreeGrafter"/>
</dbReference>
<proteinExistence type="inferred from homology"/>
<dbReference type="AlphaFoldDB" id="A0A975T0C5"/>
<evidence type="ECO:0000256" key="5">
    <source>
        <dbReference type="ARBA" id="ARBA00023002"/>
    </source>
</evidence>
<sequence length="449" mass="47590">MTGQPDGAPCVVVLGGGLAGVACAHRLGDEGIPVTLVDRHDYHQFQPLLYQVATSQLPAEDVARPHRTIFREHPTVEVRTAEVTEVDVEARSLTLAGGDVVDGSHLVIAAGGRAEYFGVPGAAEHAFPLYSVADAERLRLHFRELFVSAGKDEQALADALDVVVVGGGPTGVEVAGAFAELTHALAALGDIPRPGRIILVDRGTALLGAFSEKSHRYAQERLTKEGAEIRLGTGVAAVHPDRVELDDGSVIPTRTVIWGGGESAAPIAAAAGLPTGRGGRIDVRADLTVDDDHPHVYAVGDVANIPSKKSGRPLPQLGSVAQQSGRWVGDNILRELDGKPAHPFEYKDKGIMAMIGRNAAVAEVGKYRHQVEGPVAFAAWLGVHAMLLSGAHSKTDAFLAWAWEYFDRDHAAVVESSTTPQRIAWGDDAADEPHISVEREPRSVDVGHP</sequence>
<organism evidence="8 9">
    <name type="scientific">Nocardioides panacis</name>
    <dbReference type="NCBI Taxonomy" id="2849501"/>
    <lineage>
        <taxon>Bacteria</taxon>
        <taxon>Bacillati</taxon>
        <taxon>Actinomycetota</taxon>
        <taxon>Actinomycetes</taxon>
        <taxon>Propionibacteriales</taxon>
        <taxon>Nocardioidaceae</taxon>
        <taxon>Nocardioides</taxon>
    </lineage>
</organism>
<comment type="similarity">
    <text evidence="2">Belongs to the NADH dehydrogenase family.</text>
</comment>
<name>A0A975T0C5_9ACTN</name>
<gene>
    <name evidence="8" type="ORF">KRR39_02335</name>
</gene>
<comment type="cofactor">
    <cofactor evidence="1">
        <name>FAD</name>
        <dbReference type="ChEBI" id="CHEBI:57692"/>
    </cofactor>
</comment>
<dbReference type="InterPro" id="IPR023753">
    <property type="entry name" value="FAD/NAD-binding_dom"/>
</dbReference>
<keyword evidence="3" id="KW-0285">Flavoprotein</keyword>
<protein>
    <submittedName>
        <fullName evidence="8">NAD(P)/FAD-dependent oxidoreductase</fullName>
    </submittedName>
</protein>
<dbReference type="EMBL" id="CP077062">
    <property type="protein sequence ID" value="QWZ08715.1"/>
    <property type="molecule type" value="Genomic_DNA"/>
</dbReference>
<dbReference type="InterPro" id="IPR051169">
    <property type="entry name" value="NADH-Q_oxidoreductase"/>
</dbReference>
<keyword evidence="9" id="KW-1185">Reference proteome</keyword>
<feature type="domain" description="FAD/NAD(P)-binding" evidence="7">
    <location>
        <begin position="11"/>
        <end position="325"/>
    </location>
</feature>
<accession>A0A975T0C5</accession>
<keyword evidence="4" id="KW-0274">FAD</keyword>
<dbReference type="GO" id="GO:0003955">
    <property type="term" value="F:NAD(P)H dehydrogenase (quinone) activity"/>
    <property type="evidence" value="ECO:0007669"/>
    <property type="project" value="TreeGrafter"/>
</dbReference>
<keyword evidence="5" id="KW-0560">Oxidoreductase</keyword>
<feature type="region of interest" description="Disordered" evidence="6">
    <location>
        <begin position="423"/>
        <end position="449"/>
    </location>
</feature>
<reference evidence="8" key="1">
    <citation type="submission" date="2021-06" db="EMBL/GenBank/DDBJ databases">
        <title>Complete genome sequence of Nocardioides sp. G188.</title>
        <authorList>
            <person name="Im W.-T."/>
        </authorList>
    </citation>
    <scope>NUCLEOTIDE SEQUENCE</scope>
    <source>
        <strain evidence="8">G188</strain>
    </source>
</reference>
<feature type="compositionally biased region" description="Basic and acidic residues" evidence="6">
    <location>
        <begin position="431"/>
        <end position="449"/>
    </location>
</feature>